<evidence type="ECO:0000313" key="3">
    <source>
        <dbReference type="EMBL" id="MFC4565358.1"/>
    </source>
</evidence>
<organism evidence="3 4">
    <name type="scientific">Nocardiopsis mangrovi</name>
    <dbReference type="NCBI Taxonomy" id="1179818"/>
    <lineage>
        <taxon>Bacteria</taxon>
        <taxon>Bacillati</taxon>
        <taxon>Actinomycetota</taxon>
        <taxon>Actinomycetes</taxon>
        <taxon>Streptosporangiales</taxon>
        <taxon>Nocardiopsidaceae</taxon>
        <taxon>Nocardiopsis</taxon>
    </lineage>
</organism>
<dbReference type="InterPro" id="IPR032466">
    <property type="entry name" value="Metal_Hydrolase"/>
</dbReference>
<dbReference type="InterPro" id="IPR006680">
    <property type="entry name" value="Amidohydro-rel"/>
</dbReference>
<dbReference type="Pfam" id="PF01979">
    <property type="entry name" value="Amidohydro_1"/>
    <property type="match status" value="1"/>
</dbReference>
<gene>
    <name evidence="3" type="ORF">ACFO4E_26175</name>
</gene>
<dbReference type="InterPro" id="IPR011059">
    <property type="entry name" value="Metal-dep_hydrolase_composite"/>
</dbReference>
<accession>A0ABV9E5X5</accession>
<comment type="caution">
    <text evidence="3">The sequence shown here is derived from an EMBL/GenBank/DDBJ whole genome shotgun (WGS) entry which is preliminary data.</text>
</comment>
<dbReference type="Gene3D" id="3.20.20.140">
    <property type="entry name" value="Metal-dependent hydrolases"/>
    <property type="match status" value="1"/>
</dbReference>
<dbReference type="Proteomes" id="UP001595923">
    <property type="component" value="Unassembled WGS sequence"/>
</dbReference>
<reference evidence="4" key="1">
    <citation type="journal article" date="2019" name="Int. J. Syst. Evol. Microbiol.">
        <title>The Global Catalogue of Microorganisms (GCM) 10K type strain sequencing project: providing services to taxonomists for standard genome sequencing and annotation.</title>
        <authorList>
            <consortium name="The Broad Institute Genomics Platform"/>
            <consortium name="The Broad Institute Genome Sequencing Center for Infectious Disease"/>
            <person name="Wu L."/>
            <person name="Ma J."/>
        </authorList>
    </citation>
    <scope>NUCLEOTIDE SEQUENCE [LARGE SCALE GENOMIC DNA]</scope>
    <source>
        <strain evidence="4">XZYJ18</strain>
    </source>
</reference>
<dbReference type="EMBL" id="JBHSFQ010000036">
    <property type="protein sequence ID" value="MFC4565358.1"/>
    <property type="molecule type" value="Genomic_DNA"/>
</dbReference>
<dbReference type="NCBIfam" id="NF006681">
    <property type="entry name" value="PRK09229.1-2"/>
    <property type="match status" value="1"/>
</dbReference>
<dbReference type="NCBIfam" id="TIGR02022">
    <property type="entry name" value="hutF"/>
    <property type="match status" value="1"/>
</dbReference>
<dbReference type="InterPro" id="IPR050287">
    <property type="entry name" value="MTA/SAH_deaminase"/>
</dbReference>
<dbReference type="EC" id="3.5.3.13" evidence="3"/>
<dbReference type="SUPFAM" id="SSF51338">
    <property type="entry name" value="Composite domain of metallo-dependent hydrolases"/>
    <property type="match status" value="2"/>
</dbReference>
<dbReference type="RefSeq" id="WP_378579224.1">
    <property type="nucleotide sequence ID" value="NZ_JBHSFQ010000036.1"/>
</dbReference>
<dbReference type="GO" id="GO:0050416">
    <property type="term" value="F:formimidoylglutamate deiminase activity"/>
    <property type="evidence" value="ECO:0007669"/>
    <property type="project" value="UniProtKB-EC"/>
</dbReference>
<dbReference type="PANTHER" id="PTHR43794">
    <property type="entry name" value="AMINOHYDROLASE SSNA-RELATED"/>
    <property type="match status" value="1"/>
</dbReference>
<name>A0ABV9E5X5_9ACTN</name>
<dbReference type="PANTHER" id="PTHR43794:SF11">
    <property type="entry name" value="AMIDOHYDROLASE-RELATED DOMAIN-CONTAINING PROTEIN"/>
    <property type="match status" value="1"/>
</dbReference>
<dbReference type="Gene3D" id="2.30.40.10">
    <property type="entry name" value="Urease, subunit C, domain 1"/>
    <property type="match status" value="1"/>
</dbReference>
<evidence type="ECO:0000256" key="1">
    <source>
        <dbReference type="ARBA" id="ARBA00022801"/>
    </source>
</evidence>
<keyword evidence="4" id="KW-1185">Reference proteome</keyword>
<dbReference type="SUPFAM" id="SSF51556">
    <property type="entry name" value="Metallo-dependent hydrolases"/>
    <property type="match status" value="1"/>
</dbReference>
<evidence type="ECO:0000313" key="4">
    <source>
        <dbReference type="Proteomes" id="UP001595923"/>
    </source>
</evidence>
<protein>
    <submittedName>
        <fullName evidence="3">Formimidoylglutamate deiminase</fullName>
        <ecNumber evidence="3">3.5.3.13</ecNumber>
    </submittedName>
</protein>
<proteinExistence type="predicted"/>
<keyword evidence="1 3" id="KW-0378">Hydrolase</keyword>
<feature type="domain" description="Amidohydrolase-related" evidence="2">
    <location>
        <begin position="57"/>
        <end position="430"/>
    </location>
</feature>
<dbReference type="InterPro" id="IPR010252">
    <property type="entry name" value="HutF"/>
</dbReference>
<sequence>MSGRPERYWCAWALTGDPAGAGARAGVVVEVDDGRIVSVGESAGPPPDARRLAGLTLPGLADAHSHAFHRALRGRTGENGGSFWTWRERMYRIAARLDPDSYLRLARAVYAEMALAGITCVGEFHYLHHAPGGRPYADPNAMGAALTQAAADAGIRITLLDTCYLRGGLAPDGTALALDGAQARFADPGVEQWAGRVDAFRPGGHTRVGAAVHSVRACAPADIARVAELGEGAGWAATHIHLSEQPAENSACRAAYGRTPAELLDDTGFLTRRPVLVHATHLTPGDTGRIRSSGAGVCLCPTTERDLADGLPPLADLAGVPLSLGSDGHSTIDMFEEARGAEMHERLRTGRRGTLPAAALLDALHGAGHATALGWPDAGRIAPGYRADLVTLDLDGIRLAGADPATAAAEAVVFAAAAADVRHVMADGRWIVRDGVHALIPDAPRDLHTAIKELIA</sequence>
<evidence type="ECO:0000259" key="2">
    <source>
        <dbReference type="Pfam" id="PF01979"/>
    </source>
</evidence>